<protein>
    <submittedName>
        <fullName evidence="1">Uncharacterized protein</fullName>
    </submittedName>
</protein>
<sequence length="169" mass="19133">MWKQHEVVAIIFDGVLTVAEDPQMASPTPQKLQELLLDLIEKVEDPIVKAQYLSKLQKTLVRETKEPKPKSSKSPINFEEVLNSRCFLRLADFHKAVFKPLIFTGSLRLRPSAMGFTDCSRRRSSSMAGCSLCTRSTQLAEILRLIDPLYGAYDFFSILFVCDDDDDDG</sequence>
<keyword evidence="2" id="KW-1185">Reference proteome</keyword>
<dbReference type="EMBL" id="PKMF04000221">
    <property type="protein sequence ID" value="KAK7842415.1"/>
    <property type="molecule type" value="Genomic_DNA"/>
</dbReference>
<proteinExistence type="predicted"/>
<gene>
    <name evidence="1" type="ORF">CFP56_013996</name>
</gene>
<name>A0AAW0KU84_QUESU</name>
<evidence type="ECO:0000313" key="1">
    <source>
        <dbReference type="EMBL" id="KAK7842415.1"/>
    </source>
</evidence>
<organism evidence="1 2">
    <name type="scientific">Quercus suber</name>
    <name type="common">Cork oak</name>
    <dbReference type="NCBI Taxonomy" id="58331"/>
    <lineage>
        <taxon>Eukaryota</taxon>
        <taxon>Viridiplantae</taxon>
        <taxon>Streptophyta</taxon>
        <taxon>Embryophyta</taxon>
        <taxon>Tracheophyta</taxon>
        <taxon>Spermatophyta</taxon>
        <taxon>Magnoliopsida</taxon>
        <taxon>eudicotyledons</taxon>
        <taxon>Gunneridae</taxon>
        <taxon>Pentapetalae</taxon>
        <taxon>rosids</taxon>
        <taxon>fabids</taxon>
        <taxon>Fagales</taxon>
        <taxon>Fagaceae</taxon>
        <taxon>Quercus</taxon>
    </lineage>
</organism>
<reference evidence="1 2" key="1">
    <citation type="journal article" date="2018" name="Sci. Data">
        <title>The draft genome sequence of cork oak.</title>
        <authorList>
            <person name="Ramos A.M."/>
            <person name="Usie A."/>
            <person name="Barbosa P."/>
            <person name="Barros P.M."/>
            <person name="Capote T."/>
            <person name="Chaves I."/>
            <person name="Simoes F."/>
            <person name="Abreu I."/>
            <person name="Carrasquinho I."/>
            <person name="Faro C."/>
            <person name="Guimaraes J.B."/>
            <person name="Mendonca D."/>
            <person name="Nobrega F."/>
            <person name="Rodrigues L."/>
            <person name="Saibo N.J.M."/>
            <person name="Varela M.C."/>
            <person name="Egas C."/>
            <person name="Matos J."/>
            <person name="Miguel C.M."/>
            <person name="Oliveira M.M."/>
            <person name="Ricardo C.P."/>
            <person name="Goncalves S."/>
        </authorList>
    </citation>
    <scope>NUCLEOTIDE SEQUENCE [LARGE SCALE GENOMIC DNA]</scope>
    <source>
        <strain evidence="2">cv. HL8</strain>
    </source>
</reference>
<accession>A0AAW0KU84</accession>
<dbReference type="AlphaFoldDB" id="A0AAW0KU84"/>
<evidence type="ECO:0000313" key="2">
    <source>
        <dbReference type="Proteomes" id="UP000237347"/>
    </source>
</evidence>
<dbReference type="Proteomes" id="UP000237347">
    <property type="component" value="Unassembled WGS sequence"/>
</dbReference>
<comment type="caution">
    <text evidence="1">The sequence shown here is derived from an EMBL/GenBank/DDBJ whole genome shotgun (WGS) entry which is preliminary data.</text>
</comment>